<keyword evidence="6" id="KW-1185">Reference proteome</keyword>
<evidence type="ECO:0000256" key="1">
    <source>
        <dbReference type="ARBA" id="ARBA00023016"/>
    </source>
</evidence>
<gene>
    <name evidence="5" type="ORF">EXIGLDRAFT_723938</name>
</gene>
<evidence type="ECO:0000313" key="5">
    <source>
        <dbReference type="EMBL" id="KZV87260.1"/>
    </source>
</evidence>
<sequence length="110" mass="11978">MDVEERPESNETILSLELPGVARDAVGIDVHVDGADGPRLVVSGEHTRLQGSGRLATHERVFGKFERTVRLPRGVTADDVKAELVDGVLTVTYPMRKSVPESESTRVTVN</sequence>
<dbReference type="EMBL" id="KV426131">
    <property type="protein sequence ID" value="KZV87260.1"/>
    <property type="molecule type" value="Genomic_DNA"/>
</dbReference>
<evidence type="ECO:0000256" key="2">
    <source>
        <dbReference type="PROSITE-ProRule" id="PRU00285"/>
    </source>
</evidence>
<name>A0A165EM36_EXIGL</name>
<dbReference type="PANTHER" id="PTHR11527">
    <property type="entry name" value="HEAT-SHOCK PROTEIN 20 FAMILY MEMBER"/>
    <property type="match status" value="1"/>
</dbReference>
<keyword evidence="1" id="KW-0346">Stress response</keyword>
<feature type="domain" description="SHSP" evidence="4">
    <location>
        <begin position="1"/>
        <end position="110"/>
    </location>
</feature>
<dbReference type="InterPro" id="IPR031107">
    <property type="entry name" value="Small_HSP"/>
</dbReference>
<dbReference type="SUPFAM" id="SSF49764">
    <property type="entry name" value="HSP20-like chaperones"/>
    <property type="match status" value="1"/>
</dbReference>
<evidence type="ECO:0000259" key="4">
    <source>
        <dbReference type="PROSITE" id="PS01031"/>
    </source>
</evidence>
<dbReference type="AlphaFoldDB" id="A0A165EM36"/>
<dbReference type="InterPro" id="IPR008978">
    <property type="entry name" value="HSP20-like_chaperone"/>
</dbReference>
<reference evidence="5 6" key="1">
    <citation type="journal article" date="2016" name="Mol. Biol. Evol.">
        <title>Comparative Genomics of Early-Diverging Mushroom-Forming Fungi Provides Insights into the Origins of Lignocellulose Decay Capabilities.</title>
        <authorList>
            <person name="Nagy L.G."/>
            <person name="Riley R."/>
            <person name="Tritt A."/>
            <person name="Adam C."/>
            <person name="Daum C."/>
            <person name="Floudas D."/>
            <person name="Sun H."/>
            <person name="Yadav J.S."/>
            <person name="Pangilinan J."/>
            <person name="Larsson K.H."/>
            <person name="Matsuura K."/>
            <person name="Barry K."/>
            <person name="Labutti K."/>
            <person name="Kuo R."/>
            <person name="Ohm R.A."/>
            <person name="Bhattacharya S.S."/>
            <person name="Shirouzu T."/>
            <person name="Yoshinaga Y."/>
            <person name="Martin F.M."/>
            <person name="Grigoriev I.V."/>
            <person name="Hibbett D.S."/>
        </authorList>
    </citation>
    <scope>NUCLEOTIDE SEQUENCE [LARGE SCALE GENOMIC DNA]</scope>
    <source>
        <strain evidence="5 6">HHB12029</strain>
    </source>
</reference>
<dbReference type="InterPro" id="IPR002068">
    <property type="entry name" value="A-crystallin/Hsp20_dom"/>
</dbReference>
<evidence type="ECO:0000256" key="3">
    <source>
        <dbReference type="RuleBase" id="RU003616"/>
    </source>
</evidence>
<dbReference type="PROSITE" id="PS01031">
    <property type="entry name" value="SHSP"/>
    <property type="match status" value="1"/>
</dbReference>
<organism evidence="5 6">
    <name type="scientific">Exidia glandulosa HHB12029</name>
    <dbReference type="NCBI Taxonomy" id="1314781"/>
    <lineage>
        <taxon>Eukaryota</taxon>
        <taxon>Fungi</taxon>
        <taxon>Dikarya</taxon>
        <taxon>Basidiomycota</taxon>
        <taxon>Agaricomycotina</taxon>
        <taxon>Agaricomycetes</taxon>
        <taxon>Auriculariales</taxon>
        <taxon>Exidiaceae</taxon>
        <taxon>Exidia</taxon>
    </lineage>
</organism>
<dbReference type="Pfam" id="PF00011">
    <property type="entry name" value="HSP20"/>
    <property type="match status" value="1"/>
</dbReference>
<protein>
    <submittedName>
        <fullName evidence="5">HSP20-like chaperone</fullName>
    </submittedName>
</protein>
<comment type="similarity">
    <text evidence="2 3">Belongs to the small heat shock protein (HSP20) family.</text>
</comment>
<dbReference type="Proteomes" id="UP000077266">
    <property type="component" value="Unassembled WGS sequence"/>
</dbReference>
<dbReference type="OrthoDB" id="1431247at2759"/>
<proteinExistence type="inferred from homology"/>
<accession>A0A165EM36</accession>
<evidence type="ECO:0000313" key="6">
    <source>
        <dbReference type="Proteomes" id="UP000077266"/>
    </source>
</evidence>
<dbReference type="STRING" id="1314781.A0A165EM36"/>
<dbReference type="Gene3D" id="2.60.40.790">
    <property type="match status" value="1"/>
</dbReference>
<dbReference type="CDD" id="cd06464">
    <property type="entry name" value="ACD_sHsps-like"/>
    <property type="match status" value="1"/>
</dbReference>
<dbReference type="InParanoid" id="A0A165EM36"/>